<gene>
    <name evidence="1" type="ORF">GH714_010037</name>
</gene>
<keyword evidence="2" id="KW-1185">Reference proteome</keyword>
<sequence>MGESSLRHSEVYSDVAMKDDRNFVVIAEVARNHTGKVINEFCHVKRKINVAGHMVSQLSDKNLLPCNWVTETPSQLALVLAADASGVM</sequence>
<protein>
    <submittedName>
        <fullName evidence="1">Uncharacterized protein</fullName>
    </submittedName>
</protein>
<organism evidence="1 2">
    <name type="scientific">Hevea brasiliensis</name>
    <name type="common">Para rubber tree</name>
    <name type="synonym">Siphonia brasiliensis</name>
    <dbReference type="NCBI Taxonomy" id="3981"/>
    <lineage>
        <taxon>Eukaryota</taxon>
        <taxon>Viridiplantae</taxon>
        <taxon>Streptophyta</taxon>
        <taxon>Embryophyta</taxon>
        <taxon>Tracheophyta</taxon>
        <taxon>Spermatophyta</taxon>
        <taxon>Magnoliopsida</taxon>
        <taxon>eudicotyledons</taxon>
        <taxon>Gunneridae</taxon>
        <taxon>Pentapetalae</taxon>
        <taxon>rosids</taxon>
        <taxon>fabids</taxon>
        <taxon>Malpighiales</taxon>
        <taxon>Euphorbiaceae</taxon>
        <taxon>Crotonoideae</taxon>
        <taxon>Micrandreae</taxon>
        <taxon>Hevea</taxon>
    </lineage>
</organism>
<proteinExistence type="predicted"/>
<dbReference type="Proteomes" id="UP000467840">
    <property type="component" value="Chromosome 17"/>
</dbReference>
<comment type="caution">
    <text evidence="1">The sequence shown here is derived from an EMBL/GenBank/DDBJ whole genome shotgun (WGS) entry which is preliminary data.</text>
</comment>
<name>A0A6A6M7G6_HEVBR</name>
<evidence type="ECO:0000313" key="2">
    <source>
        <dbReference type="Proteomes" id="UP000467840"/>
    </source>
</evidence>
<reference evidence="1 2" key="1">
    <citation type="journal article" date="2020" name="Mol. Plant">
        <title>The Chromosome-Based Rubber Tree Genome Provides New Insights into Spurge Genome Evolution and Rubber Biosynthesis.</title>
        <authorList>
            <person name="Liu J."/>
            <person name="Shi C."/>
            <person name="Shi C.C."/>
            <person name="Li W."/>
            <person name="Zhang Q.J."/>
            <person name="Zhang Y."/>
            <person name="Li K."/>
            <person name="Lu H.F."/>
            <person name="Shi C."/>
            <person name="Zhu S.T."/>
            <person name="Xiao Z.Y."/>
            <person name="Nan H."/>
            <person name="Yue Y."/>
            <person name="Zhu X.G."/>
            <person name="Wu Y."/>
            <person name="Hong X.N."/>
            <person name="Fan G.Y."/>
            <person name="Tong Y."/>
            <person name="Zhang D."/>
            <person name="Mao C.L."/>
            <person name="Liu Y.L."/>
            <person name="Hao S.J."/>
            <person name="Liu W.Q."/>
            <person name="Lv M.Q."/>
            <person name="Zhang H.B."/>
            <person name="Liu Y."/>
            <person name="Hu-Tang G.R."/>
            <person name="Wang J.P."/>
            <person name="Wang J.H."/>
            <person name="Sun Y.H."/>
            <person name="Ni S.B."/>
            <person name="Chen W.B."/>
            <person name="Zhang X.C."/>
            <person name="Jiao Y.N."/>
            <person name="Eichler E.E."/>
            <person name="Li G.H."/>
            <person name="Liu X."/>
            <person name="Gao L.Z."/>
        </authorList>
    </citation>
    <scope>NUCLEOTIDE SEQUENCE [LARGE SCALE GENOMIC DNA]</scope>
    <source>
        <strain evidence="2">cv. GT1</strain>
        <tissue evidence="1">Leaf</tissue>
    </source>
</reference>
<dbReference type="AlphaFoldDB" id="A0A6A6M7G6"/>
<dbReference type="EMBL" id="JAAGAX010000007">
    <property type="protein sequence ID" value="KAF2308498.1"/>
    <property type="molecule type" value="Genomic_DNA"/>
</dbReference>
<evidence type="ECO:0000313" key="1">
    <source>
        <dbReference type="EMBL" id="KAF2308498.1"/>
    </source>
</evidence>
<accession>A0A6A6M7G6</accession>